<dbReference type="FunFam" id="2.170.150.80:FF:000006">
    <property type="entry name" value="NAC domain-containing protein 100-like"/>
    <property type="match status" value="1"/>
</dbReference>
<dbReference type="Proteomes" id="UP001652660">
    <property type="component" value="Chromosome 6c"/>
</dbReference>
<feature type="compositionally biased region" description="Polar residues" evidence="5">
    <location>
        <begin position="205"/>
        <end position="215"/>
    </location>
</feature>
<dbReference type="GO" id="GO:0005634">
    <property type="term" value="C:nucleus"/>
    <property type="evidence" value="ECO:0007669"/>
    <property type="project" value="UniProtKB-ARBA"/>
</dbReference>
<organism evidence="7 8">
    <name type="scientific">Coffea arabica</name>
    <name type="common">Arabian coffee</name>
    <dbReference type="NCBI Taxonomy" id="13443"/>
    <lineage>
        <taxon>Eukaryota</taxon>
        <taxon>Viridiplantae</taxon>
        <taxon>Streptophyta</taxon>
        <taxon>Embryophyta</taxon>
        <taxon>Tracheophyta</taxon>
        <taxon>Spermatophyta</taxon>
        <taxon>Magnoliopsida</taxon>
        <taxon>eudicotyledons</taxon>
        <taxon>Gunneridae</taxon>
        <taxon>Pentapetalae</taxon>
        <taxon>asterids</taxon>
        <taxon>lamiids</taxon>
        <taxon>Gentianales</taxon>
        <taxon>Rubiaceae</taxon>
        <taxon>Ixoroideae</taxon>
        <taxon>Gardenieae complex</taxon>
        <taxon>Bertiereae - Coffeeae clade</taxon>
        <taxon>Coffeeae</taxon>
        <taxon>Coffea</taxon>
    </lineage>
</organism>
<evidence type="ECO:0000256" key="5">
    <source>
        <dbReference type="SAM" id="MobiDB-lite"/>
    </source>
</evidence>
<dbReference type="PANTHER" id="PTHR31744:SF92">
    <property type="entry name" value="NAC DOMAIN-CONTAINING PROTEIN 87"/>
    <property type="match status" value="1"/>
</dbReference>
<dbReference type="Pfam" id="PF02365">
    <property type="entry name" value="NAM"/>
    <property type="match status" value="1"/>
</dbReference>
<evidence type="ECO:0000256" key="3">
    <source>
        <dbReference type="ARBA" id="ARBA00023163"/>
    </source>
</evidence>
<dbReference type="OrthoDB" id="1424968at2759"/>
<dbReference type="GeneID" id="113692267"/>
<dbReference type="PANTHER" id="PTHR31744">
    <property type="entry name" value="PROTEIN CUP-SHAPED COTYLEDON 2-RELATED"/>
    <property type="match status" value="1"/>
</dbReference>
<reference evidence="7" key="1">
    <citation type="journal article" date="2025" name="Foods">
        <title>Unveiling the Microbial Signatures of Arabica Coffee Cherries: Insights into Ripeness Specific Diversity, Functional Traits, and Implications for Quality and Safety.</title>
        <authorList>
            <consortium name="RefSeq"/>
            <person name="Tenea G.N."/>
            <person name="Cifuentes V."/>
            <person name="Reyes P."/>
            <person name="Cevallos-Vallejos M."/>
        </authorList>
    </citation>
    <scope>NUCLEOTIDE SEQUENCE [LARGE SCALE GENOMIC DNA]</scope>
</reference>
<gene>
    <name evidence="8" type="primary">LOC113692267</name>
</gene>
<keyword evidence="4" id="KW-0539">Nucleus</keyword>
<keyword evidence="7" id="KW-1185">Reference proteome</keyword>
<dbReference type="RefSeq" id="XP_027066455.1">
    <property type="nucleotide sequence ID" value="XM_027210654.2"/>
</dbReference>
<dbReference type="SUPFAM" id="SSF101941">
    <property type="entry name" value="NAC domain"/>
    <property type="match status" value="1"/>
</dbReference>
<keyword evidence="2" id="KW-0238">DNA-binding</keyword>
<feature type="region of interest" description="Disordered" evidence="5">
    <location>
        <begin position="198"/>
        <end position="241"/>
    </location>
</feature>
<evidence type="ECO:0000256" key="2">
    <source>
        <dbReference type="ARBA" id="ARBA00023125"/>
    </source>
</evidence>
<keyword evidence="3" id="KW-0804">Transcription</keyword>
<dbReference type="Gene3D" id="2.170.150.80">
    <property type="entry name" value="NAC domain"/>
    <property type="match status" value="1"/>
</dbReference>
<dbReference type="InterPro" id="IPR036093">
    <property type="entry name" value="NAC_dom_sf"/>
</dbReference>
<feature type="region of interest" description="Disordered" evidence="5">
    <location>
        <begin position="317"/>
        <end position="339"/>
    </location>
</feature>
<feature type="compositionally biased region" description="Polar residues" evidence="5">
    <location>
        <begin position="318"/>
        <end position="333"/>
    </location>
</feature>
<dbReference type="PROSITE" id="PS51005">
    <property type="entry name" value="NAC"/>
    <property type="match status" value="1"/>
</dbReference>
<proteinExistence type="predicted"/>
<evidence type="ECO:0000259" key="6">
    <source>
        <dbReference type="PROSITE" id="PS51005"/>
    </source>
</evidence>
<protein>
    <submittedName>
        <fullName evidence="8">NAC domain-containing protein 92-like</fullName>
    </submittedName>
</protein>
<accession>A0A6P6SJY4</accession>
<dbReference type="InterPro" id="IPR003441">
    <property type="entry name" value="NAC-dom"/>
</dbReference>
<dbReference type="AlphaFoldDB" id="A0A6P6SJY4"/>
<sequence>MEGVPVVLNEEDDLMDLPPGFRFHPTDEEIITHYLTKKVVDKNFGAIAIAEVDMNKCEPWDLPKKAKMGEKEHFFFCQRDRKYPTGMRTNRATGSGYWKATGKDKEIYKGKGCLVGMKKTLVFYRGRAPKGEKTNWVMHEYRLEGRFSYYNFPKGAKDEWVVCRVFHKNVGIRRSPLRDLTRADSFLDHLLDSPSSLPPLMDIPNSSNRPGISSFSHEEDQEFKGATTSSGKSSDHGTLPSYFSTNLNNSTLQMQQDLNTFLMPSYNYAFKTSYEAGSSNHDPSSFFRPPISVPAANFHGYQNESYSSFSGFEATPDHQANSTTLSAPNQQGISDPGKQCKMEQFSSTNSMVSPSQDTGISNDMAPEISSVVSKINVESDKCMKDLEGISVDPNMSDLDSLWNITDFTTEE</sequence>
<feature type="domain" description="NAC" evidence="6">
    <location>
        <begin position="17"/>
        <end position="168"/>
    </location>
</feature>
<dbReference type="GO" id="GO:0000976">
    <property type="term" value="F:transcription cis-regulatory region binding"/>
    <property type="evidence" value="ECO:0007669"/>
    <property type="project" value="UniProtKB-ARBA"/>
</dbReference>
<evidence type="ECO:0000256" key="1">
    <source>
        <dbReference type="ARBA" id="ARBA00023015"/>
    </source>
</evidence>
<keyword evidence="1" id="KW-0805">Transcription regulation</keyword>
<evidence type="ECO:0000313" key="8">
    <source>
        <dbReference type="RefSeq" id="XP_027066455.1"/>
    </source>
</evidence>
<evidence type="ECO:0000256" key="4">
    <source>
        <dbReference type="ARBA" id="ARBA00023242"/>
    </source>
</evidence>
<name>A0A6P6SJY4_COFAR</name>
<dbReference type="GO" id="GO:0006355">
    <property type="term" value="P:regulation of DNA-templated transcription"/>
    <property type="evidence" value="ECO:0007669"/>
    <property type="project" value="InterPro"/>
</dbReference>
<reference evidence="8" key="2">
    <citation type="submission" date="2025-08" db="UniProtKB">
        <authorList>
            <consortium name="RefSeq"/>
        </authorList>
    </citation>
    <scope>IDENTIFICATION</scope>
    <source>
        <tissue evidence="8">Leaves</tissue>
    </source>
</reference>
<evidence type="ECO:0000313" key="7">
    <source>
        <dbReference type="Proteomes" id="UP001652660"/>
    </source>
</evidence>